<dbReference type="InterPro" id="IPR036111">
    <property type="entry name" value="Mal/L-sulfo/L-lacto_DH-like_sf"/>
</dbReference>
<dbReference type="Pfam" id="PF02615">
    <property type="entry name" value="Ldh_2"/>
    <property type="match status" value="1"/>
</dbReference>
<dbReference type="InterPro" id="IPR043144">
    <property type="entry name" value="Mal/L-sulf/L-lact_DH-like_ah"/>
</dbReference>
<dbReference type="AlphaFoldDB" id="A0A7S1TC16"/>
<sequence>MSTLEQLRSELVSLLSQVRDSVTDNVRTSMQDWMARWDAQGGSRQEVLVKIASEILGMTENALPKKVDPAPVVEFQRVEFEFLEEFMKDVFIAEGAPEKEAAIAAHVLITADRRGIDSHGIGRLKPIYIDRIRAGIMKVSAPMTVVKETDTTALVDGNLGLGLVIGPRCMEICLDKAKKHGLGMVVVRNSTHYGAAGYYASMATDRGCIGVTGTNARPSIAPTFGVSPMLGTNPMTWGIPSDDPFPFVLDCATSVNQRGKIEKYAREGKPTPPGQVIDRSGKIRTDTEGILRDLVTGQCALAPLGGTPENGSYKGYGYATVVELLSSSLCDGLTSIDLTGVDRETGKKKPMPLGHWFLAIDIERFVELDRFKTHAGSFLRAMRASEKDPTGPGRIFTAGEMEYEAELERTQNGGTPLPPALVQDMKELRSMYPVLHQKYSKFPFET</sequence>
<proteinExistence type="inferred from homology"/>
<evidence type="ECO:0000313" key="3">
    <source>
        <dbReference type="EMBL" id="CAD9232111.1"/>
    </source>
</evidence>
<evidence type="ECO:0000256" key="1">
    <source>
        <dbReference type="ARBA" id="ARBA00006056"/>
    </source>
</evidence>
<evidence type="ECO:0008006" key="4">
    <source>
        <dbReference type="Google" id="ProtNLM"/>
    </source>
</evidence>
<comment type="similarity">
    <text evidence="1">Belongs to the LDH2/MDH2 oxidoreductase family.</text>
</comment>
<organism evidence="3">
    <name type="scientific">Compsopogon caeruleus</name>
    <dbReference type="NCBI Taxonomy" id="31354"/>
    <lineage>
        <taxon>Eukaryota</taxon>
        <taxon>Rhodophyta</taxon>
        <taxon>Compsopogonophyceae</taxon>
        <taxon>Compsopogonales</taxon>
        <taxon>Compsopogonaceae</taxon>
        <taxon>Compsopogon</taxon>
    </lineage>
</organism>
<keyword evidence="2" id="KW-0560">Oxidoreductase</keyword>
<dbReference type="PANTHER" id="PTHR11091">
    <property type="entry name" value="OXIDOREDUCTASE-RELATED"/>
    <property type="match status" value="1"/>
</dbReference>
<reference evidence="3" key="1">
    <citation type="submission" date="2021-01" db="EMBL/GenBank/DDBJ databases">
        <authorList>
            <person name="Corre E."/>
            <person name="Pelletier E."/>
            <person name="Niang G."/>
            <person name="Scheremetjew M."/>
            <person name="Finn R."/>
            <person name="Kale V."/>
            <person name="Holt S."/>
            <person name="Cochrane G."/>
            <person name="Meng A."/>
            <person name="Brown T."/>
            <person name="Cohen L."/>
        </authorList>
    </citation>
    <scope>NUCLEOTIDE SEQUENCE</scope>
    <source>
        <strain evidence="3">SAG 36.94</strain>
    </source>
</reference>
<dbReference type="InterPro" id="IPR043143">
    <property type="entry name" value="Mal/L-sulf/L-lact_DH-like_NADP"/>
</dbReference>
<dbReference type="PANTHER" id="PTHR11091:SF0">
    <property type="entry name" value="MALATE DEHYDROGENASE"/>
    <property type="match status" value="1"/>
</dbReference>
<dbReference type="InterPro" id="IPR003767">
    <property type="entry name" value="Malate/L-lactate_DH-like"/>
</dbReference>
<accession>A0A7S1TC16</accession>
<protein>
    <recommendedName>
        <fullName evidence="4">Malate dehydrogenase</fullName>
    </recommendedName>
</protein>
<dbReference type="SUPFAM" id="SSF89733">
    <property type="entry name" value="L-sulfolactate dehydrogenase-like"/>
    <property type="match status" value="1"/>
</dbReference>
<dbReference type="EMBL" id="HBGH01007665">
    <property type="protein sequence ID" value="CAD9232111.1"/>
    <property type="molecule type" value="Transcribed_RNA"/>
</dbReference>
<dbReference type="Gene3D" id="3.30.1370.60">
    <property type="entry name" value="Hypothetical oxidoreductase yiak, domain 2"/>
    <property type="match status" value="1"/>
</dbReference>
<name>A0A7S1TC16_9RHOD</name>
<evidence type="ECO:0000256" key="2">
    <source>
        <dbReference type="ARBA" id="ARBA00023002"/>
    </source>
</evidence>
<gene>
    <name evidence="3" type="ORF">CCAE0312_LOCUS4192</name>
</gene>
<dbReference type="GO" id="GO:0016491">
    <property type="term" value="F:oxidoreductase activity"/>
    <property type="evidence" value="ECO:0007669"/>
    <property type="project" value="UniProtKB-KW"/>
</dbReference>
<dbReference type="Gene3D" id="1.10.1530.10">
    <property type="match status" value="1"/>
</dbReference>